<accession>A0A2V2V415</accession>
<dbReference type="InterPro" id="IPR001709">
    <property type="entry name" value="Flavoprot_Pyr_Nucl_cyt_Rdtase"/>
</dbReference>
<dbReference type="VEuPathDB" id="TriTrypDB:C3747_48g106"/>
<protein>
    <recommendedName>
        <fullName evidence="7">NADH-cytochrome b5 reductase</fullName>
        <ecNumber evidence="7">1.6.2.2</ecNumber>
    </recommendedName>
</protein>
<dbReference type="VEuPathDB" id="TriTrypDB:TcBrA4_0074020"/>
<dbReference type="InterPro" id="IPR039261">
    <property type="entry name" value="FNR_nucleotide-bd"/>
</dbReference>
<dbReference type="AlphaFoldDB" id="A0A2V2V415"/>
<feature type="binding site" evidence="6">
    <location>
        <position position="95"/>
    </location>
    <ligand>
        <name>FAD</name>
        <dbReference type="ChEBI" id="CHEBI:57692"/>
    </ligand>
</feature>
<name>A0A2V2V415_TRYCR</name>
<evidence type="ECO:0000259" key="9">
    <source>
        <dbReference type="PROSITE" id="PS51384"/>
    </source>
</evidence>
<dbReference type="Gene3D" id="3.40.50.80">
    <property type="entry name" value="Nucleotide-binding domain of ferredoxin-NADP reductase (FNR) module"/>
    <property type="match status" value="1"/>
</dbReference>
<dbReference type="InterPro" id="IPR017938">
    <property type="entry name" value="Riboflavin_synthase-like_b-brl"/>
</dbReference>
<dbReference type="VEuPathDB" id="TriTrypDB:Tc_MARK_6965"/>
<dbReference type="InterPro" id="IPR001433">
    <property type="entry name" value="OxRdtase_FAD/NAD-bd"/>
</dbReference>
<dbReference type="VEuPathDB" id="TriTrypDB:TcCL_ESM11879"/>
<dbReference type="GO" id="GO:0090524">
    <property type="term" value="F:cytochrome-b5 reductase activity, acting on NADH"/>
    <property type="evidence" value="ECO:0007669"/>
    <property type="project" value="UniProtKB-EC"/>
</dbReference>
<dbReference type="VEuPathDB" id="TriTrypDB:TcYC6_0102330"/>
<evidence type="ECO:0000256" key="2">
    <source>
        <dbReference type="ARBA" id="ARBA00022630"/>
    </source>
</evidence>
<dbReference type="EC" id="1.6.2.2" evidence="7"/>
<dbReference type="CDD" id="cd06183">
    <property type="entry name" value="cyt_b5_reduct_like"/>
    <property type="match status" value="1"/>
</dbReference>
<feature type="binding site" evidence="6">
    <location>
        <position position="185"/>
    </location>
    <ligand>
        <name>FAD</name>
        <dbReference type="ChEBI" id="CHEBI:57692"/>
    </ligand>
</feature>
<comment type="cofactor">
    <cofactor evidence="1 6 7">
        <name>FAD</name>
        <dbReference type="ChEBI" id="CHEBI:57692"/>
    </cofactor>
</comment>
<keyword evidence="2 6" id="KW-0285">Flavoprotein</keyword>
<feature type="binding site" evidence="6">
    <location>
        <position position="115"/>
    </location>
    <ligand>
        <name>FAD</name>
        <dbReference type="ChEBI" id="CHEBI:57692"/>
    </ligand>
</feature>
<feature type="binding site" evidence="6">
    <location>
        <position position="129"/>
    </location>
    <ligand>
        <name>FAD</name>
        <dbReference type="ChEBI" id="CHEBI:57692"/>
    </ligand>
</feature>
<keyword evidence="4 7" id="KW-0560">Oxidoreductase</keyword>
<evidence type="ECO:0000313" key="11">
    <source>
        <dbReference type="Proteomes" id="UP000246121"/>
    </source>
</evidence>
<proteinExistence type="inferred from homology"/>
<evidence type="ECO:0000256" key="4">
    <source>
        <dbReference type="ARBA" id="ARBA00023002"/>
    </source>
</evidence>
<organism evidence="10 11">
    <name type="scientific">Trypanosoma cruzi</name>
    <dbReference type="NCBI Taxonomy" id="5693"/>
    <lineage>
        <taxon>Eukaryota</taxon>
        <taxon>Discoba</taxon>
        <taxon>Euglenozoa</taxon>
        <taxon>Kinetoplastea</taxon>
        <taxon>Metakinetoplastina</taxon>
        <taxon>Trypanosomatida</taxon>
        <taxon>Trypanosomatidae</taxon>
        <taxon>Trypanosoma</taxon>
        <taxon>Schizotrypanum</taxon>
    </lineage>
</organism>
<comment type="catalytic activity">
    <reaction evidence="7">
        <text>2 Fe(III)-[cytochrome b5] + NADH = 2 Fe(II)-[cytochrome b5] + NAD(+) + H(+)</text>
        <dbReference type="Rhea" id="RHEA:46680"/>
        <dbReference type="Rhea" id="RHEA-COMP:10438"/>
        <dbReference type="Rhea" id="RHEA-COMP:10439"/>
        <dbReference type="ChEBI" id="CHEBI:15378"/>
        <dbReference type="ChEBI" id="CHEBI:29033"/>
        <dbReference type="ChEBI" id="CHEBI:29034"/>
        <dbReference type="ChEBI" id="CHEBI:57540"/>
        <dbReference type="ChEBI" id="CHEBI:57945"/>
        <dbReference type="EC" id="1.6.2.2"/>
    </reaction>
</comment>
<evidence type="ECO:0000256" key="7">
    <source>
        <dbReference type="RuleBase" id="RU361226"/>
    </source>
</evidence>
<dbReference type="Pfam" id="PF00970">
    <property type="entry name" value="FAD_binding_6"/>
    <property type="match status" value="1"/>
</dbReference>
<dbReference type="Proteomes" id="UP000246121">
    <property type="component" value="Unassembled WGS sequence"/>
</dbReference>
<sequence>MLTYVVAAVIILLTVCLFFKKGVFFSSSMGVALDASKFQNFKLVDKITVSHNSFIFRFALHSPTQRLGLPIGQHLHIRCMTTNPEGKPEMVQHAYTPVSSDDDLGHVDFLIKVYFKNVHPNFPNGGRLSQHLYDLPLGTMVEIRGPVGNFEYLGKGNYTVKDGKGKLKKMHTDAFTMVAGGTGITPMMQLIRAIMKNKEDRTNIFLVYANQTEDDILLRKELDDCAKDPRMKLWYMLDRETSPQWKYGTGYVDEATLRAHVPVLQPRNSDHNRVVALMCGPPPMLQKAVKPNWKNSATPQRTCSPFDGSGMKRGVQSRVEERNCGFTHNRKATRKKRVDAK</sequence>
<dbReference type="SUPFAM" id="SSF63380">
    <property type="entry name" value="Riboflavin synthase domain-like"/>
    <property type="match status" value="1"/>
</dbReference>
<dbReference type="VEuPathDB" id="TriTrypDB:C4B63_46g107"/>
<dbReference type="VEuPathDB" id="TriTrypDB:TCDM_12526"/>
<reference evidence="10 11" key="1">
    <citation type="journal article" date="2018" name="Microb. Genom.">
        <title>Expanding an expanded genome: long-read sequencing of Trypanosoma cruzi.</title>
        <authorList>
            <person name="Berna L."/>
            <person name="Rodriguez M."/>
            <person name="Chiribao M.L."/>
            <person name="Parodi-Talice A."/>
            <person name="Pita S."/>
            <person name="Rijo G."/>
            <person name="Alvarez-Valin F."/>
            <person name="Robello C."/>
        </authorList>
    </citation>
    <scope>NUCLEOTIDE SEQUENCE [LARGE SCALE GENOMIC DNA]</scope>
    <source>
        <strain evidence="10 11">Dm28c</strain>
    </source>
</reference>
<dbReference type="GO" id="GO:0071949">
    <property type="term" value="F:FAD binding"/>
    <property type="evidence" value="ECO:0007669"/>
    <property type="project" value="TreeGrafter"/>
</dbReference>
<dbReference type="FunFam" id="2.40.30.10:FF:000021">
    <property type="entry name" value="NADH-cytochrome b5 reductase"/>
    <property type="match status" value="1"/>
</dbReference>
<dbReference type="VEuPathDB" id="TriTrypDB:TcCLB.511047.40"/>
<dbReference type="VEuPathDB" id="TriTrypDB:TcCLB.511859.170"/>
<evidence type="ECO:0000256" key="1">
    <source>
        <dbReference type="ARBA" id="ARBA00001974"/>
    </source>
</evidence>
<dbReference type="Gene3D" id="2.40.30.10">
    <property type="entry name" value="Translation factors"/>
    <property type="match status" value="1"/>
</dbReference>
<dbReference type="PANTHER" id="PTHR19370:SF185">
    <property type="entry name" value="NADH-CYTOCHROME B5 REDUCTASE"/>
    <property type="match status" value="1"/>
</dbReference>
<evidence type="ECO:0000256" key="6">
    <source>
        <dbReference type="PIRSR" id="PIRSR601834-1"/>
    </source>
</evidence>
<evidence type="ECO:0000256" key="3">
    <source>
        <dbReference type="ARBA" id="ARBA00022827"/>
    </source>
</evidence>
<dbReference type="PRINTS" id="PR00406">
    <property type="entry name" value="CYTB5RDTASE"/>
</dbReference>
<evidence type="ECO:0000313" key="10">
    <source>
        <dbReference type="EMBL" id="PWU91024.1"/>
    </source>
</evidence>
<keyword evidence="5 7" id="KW-0520">NAD</keyword>
<dbReference type="PANTHER" id="PTHR19370">
    <property type="entry name" value="NADH-CYTOCHROME B5 REDUCTASE"/>
    <property type="match status" value="1"/>
</dbReference>
<feature type="domain" description="FAD-binding FR-type" evidence="9">
    <location>
        <begin position="36"/>
        <end position="153"/>
    </location>
</feature>
<dbReference type="SUPFAM" id="SSF52343">
    <property type="entry name" value="Ferredoxin reductase-like, C-terminal NADP-linked domain"/>
    <property type="match status" value="1"/>
</dbReference>
<dbReference type="PRINTS" id="PR00371">
    <property type="entry name" value="FPNCR"/>
</dbReference>
<dbReference type="Pfam" id="PF00175">
    <property type="entry name" value="NAD_binding_1"/>
    <property type="match status" value="1"/>
</dbReference>
<feature type="binding site" evidence="6">
    <location>
        <position position="112"/>
    </location>
    <ligand>
        <name>FAD</name>
        <dbReference type="ChEBI" id="CHEBI:57692"/>
    </ligand>
</feature>
<feature type="region of interest" description="Disordered" evidence="8">
    <location>
        <begin position="295"/>
        <end position="317"/>
    </location>
</feature>
<dbReference type="VEuPathDB" id="TriTrypDB:ECC02_006487"/>
<comment type="similarity">
    <text evidence="7">Belongs to the flavoprotein pyridine nucleotide cytochrome reductase family.</text>
</comment>
<gene>
    <name evidence="10" type="ORF">C4B63_46g107</name>
</gene>
<dbReference type="VEuPathDB" id="TriTrypDB:TcG_10653"/>
<feature type="binding site" evidence="6">
    <location>
        <position position="110"/>
    </location>
    <ligand>
        <name>FAD</name>
        <dbReference type="ChEBI" id="CHEBI:57692"/>
    </ligand>
</feature>
<dbReference type="VEuPathDB" id="TriTrypDB:BCY84_17663"/>
<comment type="caution">
    <text evidence="10">The sequence shown here is derived from an EMBL/GenBank/DDBJ whole genome shotgun (WGS) entry which is preliminary data.</text>
</comment>
<dbReference type="VEuPathDB" id="TriTrypDB:TCSYLVIO_003001"/>
<dbReference type="EMBL" id="PRFA01000046">
    <property type="protein sequence ID" value="PWU91024.1"/>
    <property type="molecule type" value="Genomic_DNA"/>
</dbReference>
<dbReference type="InterPro" id="IPR017927">
    <property type="entry name" value="FAD-bd_FR_type"/>
</dbReference>
<dbReference type="InterPro" id="IPR008333">
    <property type="entry name" value="Cbr1-like_FAD-bd_dom"/>
</dbReference>
<evidence type="ECO:0000256" key="8">
    <source>
        <dbReference type="SAM" id="MobiDB-lite"/>
    </source>
</evidence>
<evidence type="ECO:0000256" key="5">
    <source>
        <dbReference type="ARBA" id="ARBA00023027"/>
    </source>
</evidence>
<keyword evidence="3 6" id="KW-0274">FAD</keyword>
<dbReference type="InterPro" id="IPR001834">
    <property type="entry name" value="CBR-like"/>
</dbReference>
<dbReference type="PROSITE" id="PS51384">
    <property type="entry name" value="FAD_FR"/>
    <property type="match status" value="1"/>
</dbReference>